<feature type="region of interest" description="Disordered" evidence="1">
    <location>
        <begin position="42"/>
        <end position="118"/>
    </location>
</feature>
<feature type="chain" id="PRO_5023803050" evidence="2">
    <location>
        <begin position="21"/>
        <end position="142"/>
    </location>
</feature>
<comment type="caution">
    <text evidence="3">The sequence shown here is derived from an EMBL/GenBank/DDBJ whole genome shotgun (WGS) entry which is preliminary data.</text>
</comment>
<feature type="non-terminal residue" evidence="3">
    <location>
        <position position="1"/>
    </location>
</feature>
<feature type="compositionally biased region" description="Polar residues" evidence="1">
    <location>
        <begin position="78"/>
        <end position="90"/>
    </location>
</feature>
<accession>A0A5J9SRP2</accession>
<evidence type="ECO:0000256" key="1">
    <source>
        <dbReference type="SAM" id="MobiDB-lite"/>
    </source>
</evidence>
<dbReference type="AlphaFoldDB" id="A0A5J9SRP2"/>
<dbReference type="Gramene" id="TVU01640">
    <property type="protein sequence ID" value="TVU01640"/>
    <property type="gene ID" value="EJB05_52913"/>
</dbReference>
<dbReference type="Proteomes" id="UP000324897">
    <property type="component" value="Unassembled WGS sequence"/>
</dbReference>
<feature type="compositionally biased region" description="Low complexity" evidence="1">
    <location>
        <begin position="91"/>
        <end position="103"/>
    </location>
</feature>
<protein>
    <submittedName>
        <fullName evidence="3">Uncharacterized protein</fullName>
    </submittedName>
</protein>
<name>A0A5J9SRP2_9POAL</name>
<keyword evidence="4" id="KW-1185">Reference proteome</keyword>
<organism evidence="3 4">
    <name type="scientific">Eragrostis curvula</name>
    <name type="common">weeping love grass</name>
    <dbReference type="NCBI Taxonomy" id="38414"/>
    <lineage>
        <taxon>Eukaryota</taxon>
        <taxon>Viridiplantae</taxon>
        <taxon>Streptophyta</taxon>
        <taxon>Embryophyta</taxon>
        <taxon>Tracheophyta</taxon>
        <taxon>Spermatophyta</taxon>
        <taxon>Magnoliopsida</taxon>
        <taxon>Liliopsida</taxon>
        <taxon>Poales</taxon>
        <taxon>Poaceae</taxon>
        <taxon>PACMAD clade</taxon>
        <taxon>Chloridoideae</taxon>
        <taxon>Eragrostideae</taxon>
        <taxon>Eragrostidinae</taxon>
        <taxon>Eragrostis</taxon>
    </lineage>
</organism>
<reference evidence="3 4" key="1">
    <citation type="journal article" date="2019" name="Sci. Rep.">
        <title>A high-quality genome of Eragrostis curvula grass provides insights into Poaceae evolution and supports new strategies to enhance forage quality.</title>
        <authorList>
            <person name="Carballo J."/>
            <person name="Santos B.A.C.M."/>
            <person name="Zappacosta D."/>
            <person name="Garbus I."/>
            <person name="Selva J.P."/>
            <person name="Gallo C.A."/>
            <person name="Diaz A."/>
            <person name="Albertini E."/>
            <person name="Caccamo M."/>
            <person name="Echenique V."/>
        </authorList>
    </citation>
    <scope>NUCLEOTIDE SEQUENCE [LARGE SCALE GENOMIC DNA]</scope>
    <source>
        <strain evidence="4">cv. Victoria</strain>
        <tissue evidence="3">Leaf</tissue>
    </source>
</reference>
<keyword evidence="2" id="KW-0732">Signal</keyword>
<evidence type="ECO:0000313" key="3">
    <source>
        <dbReference type="EMBL" id="TVU01640.1"/>
    </source>
</evidence>
<feature type="compositionally biased region" description="Basic residues" evidence="1">
    <location>
        <begin position="64"/>
        <end position="76"/>
    </location>
</feature>
<feature type="signal peptide" evidence="2">
    <location>
        <begin position="1"/>
        <end position="20"/>
    </location>
</feature>
<gene>
    <name evidence="3" type="ORF">EJB05_52913</name>
</gene>
<dbReference type="EMBL" id="RWGY01000411">
    <property type="protein sequence ID" value="TVU01640.1"/>
    <property type="molecule type" value="Genomic_DNA"/>
</dbReference>
<proteinExistence type="predicted"/>
<evidence type="ECO:0000313" key="4">
    <source>
        <dbReference type="Proteomes" id="UP000324897"/>
    </source>
</evidence>
<sequence>MHSPLIILLGLSLLVTTTNGDEPEPIYVDCPSNTSYVHARQRVPRQHSRRPLLPPPRVRGSLLRVRHRHEHHRRPTRLTASRSAAPTSTQRAAAGAVAPVRMAPQPPVDQPHRQGGGVKVPAYMPYYSCRGEGEAEHPDILP</sequence>
<evidence type="ECO:0000256" key="2">
    <source>
        <dbReference type="SAM" id="SignalP"/>
    </source>
</evidence>